<protein>
    <recommendedName>
        <fullName evidence="2">BAH domain-containing protein</fullName>
    </recommendedName>
</protein>
<feature type="region of interest" description="Disordered" evidence="1">
    <location>
        <begin position="1"/>
        <end position="26"/>
    </location>
</feature>
<dbReference type="EMBL" id="KL142377">
    <property type="protein sequence ID" value="KDR77282.1"/>
    <property type="molecule type" value="Genomic_DNA"/>
</dbReference>
<dbReference type="Proteomes" id="UP000027222">
    <property type="component" value="Unassembled WGS sequence"/>
</dbReference>
<accession>A0A067T4K6</accession>
<feature type="compositionally biased region" description="Basic residues" evidence="1">
    <location>
        <begin position="294"/>
        <end position="309"/>
    </location>
</feature>
<organism evidence="3 4">
    <name type="scientific">Galerina marginata (strain CBS 339.88)</name>
    <dbReference type="NCBI Taxonomy" id="685588"/>
    <lineage>
        <taxon>Eukaryota</taxon>
        <taxon>Fungi</taxon>
        <taxon>Dikarya</taxon>
        <taxon>Basidiomycota</taxon>
        <taxon>Agaricomycotina</taxon>
        <taxon>Agaricomycetes</taxon>
        <taxon>Agaricomycetidae</taxon>
        <taxon>Agaricales</taxon>
        <taxon>Agaricineae</taxon>
        <taxon>Strophariaceae</taxon>
        <taxon>Galerina</taxon>
    </lineage>
</organism>
<name>A0A067T4K6_GALM3</name>
<dbReference type="CDD" id="cd04370">
    <property type="entry name" value="BAH"/>
    <property type="match status" value="1"/>
</dbReference>
<gene>
    <name evidence="3" type="ORF">GALMADRAFT_246612</name>
</gene>
<evidence type="ECO:0000259" key="2">
    <source>
        <dbReference type="PROSITE" id="PS51038"/>
    </source>
</evidence>
<feature type="region of interest" description="Disordered" evidence="1">
    <location>
        <begin position="275"/>
        <end position="319"/>
    </location>
</feature>
<dbReference type="OrthoDB" id="10259622at2759"/>
<feature type="compositionally biased region" description="Low complexity" evidence="1">
    <location>
        <begin position="275"/>
        <end position="285"/>
    </location>
</feature>
<dbReference type="GO" id="GO:0003682">
    <property type="term" value="F:chromatin binding"/>
    <property type="evidence" value="ECO:0007669"/>
    <property type="project" value="InterPro"/>
</dbReference>
<dbReference type="HOGENOM" id="CLU_030738_0_0_1"/>
<feature type="domain" description="BAH" evidence="2">
    <location>
        <begin position="94"/>
        <end position="226"/>
    </location>
</feature>
<evidence type="ECO:0000313" key="3">
    <source>
        <dbReference type="EMBL" id="KDR77282.1"/>
    </source>
</evidence>
<dbReference type="Gene3D" id="2.30.30.490">
    <property type="match status" value="1"/>
</dbReference>
<dbReference type="PANTHER" id="PTHR46364">
    <property type="entry name" value="OS08G0421900 PROTEIN"/>
    <property type="match status" value="1"/>
</dbReference>
<proteinExistence type="predicted"/>
<evidence type="ECO:0000256" key="1">
    <source>
        <dbReference type="SAM" id="MobiDB-lite"/>
    </source>
</evidence>
<dbReference type="STRING" id="685588.A0A067T4K6"/>
<reference evidence="4" key="1">
    <citation type="journal article" date="2014" name="Proc. Natl. Acad. Sci. U.S.A.">
        <title>Extensive sampling of basidiomycete genomes demonstrates inadequacy of the white-rot/brown-rot paradigm for wood decay fungi.</title>
        <authorList>
            <person name="Riley R."/>
            <person name="Salamov A.A."/>
            <person name="Brown D.W."/>
            <person name="Nagy L.G."/>
            <person name="Floudas D."/>
            <person name="Held B.W."/>
            <person name="Levasseur A."/>
            <person name="Lombard V."/>
            <person name="Morin E."/>
            <person name="Otillar R."/>
            <person name="Lindquist E.A."/>
            <person name="Sun H."/>
            <person name="LaButti K.M."/>
            <person name="Schmutz J."/>
            <person name="Jabbour D."/>
            <person name="Luo H."/>
            <person name="Baker S.E."/>
            <person name="Pisabarro A.G."/>
            <person name="Walton J.D."/>
            <person name="Blanchette R.A."/>
            <person name="Henrissat B."/>
            <person name="Martin F."/>
            <person name="Cullen D."/>
            <person name="Hibbett D.S."/>
            <person name="Grigoriev I.V."/>
        </authorList>
    </citation>
    <scope>NUCLEOTIDE SEQUENCE [LARGE SCALE GENOMIC DNA]</scope>
    <source>
        <strain evidence="4">CBS 339.88</strain>
    </source>
</reference>
<sequence>MARGRPAAKTTKKPRKSKSKRPDTLSEETWAQLKSFGSFIGTSTSHFDAGSICLTKFDSILFFGFSQFTLNSSTRLSNNLSLTVPDPETEGLTHKFNRDDIVAILPNGREPGVEFAESEYWIGKIKDIRAEEHVEDGSNTVWARVQWYYSGKDVGDVIKSFDQSAIGRFERIFSDHFDLVGPESFEVIVPMIKFNENDHEQAFISRDQFFRRYTFEYKARTLKPKPGTSSCNCLKPYNPDDMDPIRVMHFCPRPSCRKAYHQSCLIKAKSKESSSTAAVASTSSSPQKPVRATRSARKHASPVKKAPVRPKKEEADTSFPAESRALRLLACSPDTDESIDLESLIPLTVAVVHVVPQDEDDSDTAAAQPPKKKRRGRPSSGKKAAPRASGSQSQNQIEEPRSLASILEEIPSDLLTVAQQPLVRGGAFVQGGVSGNIGFVTRARRLVYQILEGNRDAADDWEKGIFGEDETAGMENALVKLVGSRKPLPPVVCPNCKSAI</sequence>
<dbReference type="InterPro" id="IPR043151">
    <property type="entry name" value="BAH_sf"/>
</dbReference>
<evidence type="ECO:0000313" key="4">
    <source>
        <dbReference type="Proteomes" id="UP000027222"/>
    </source>
</evidence>
<dbReference type="InterPro" id="IPR001025">
    <property type="entry name" value="BAH_dom"/>
</dbReference>
<feature type="compositionally biased region" description="Basic residues" evidence="1">
    <location>
        <begin position="10"/>
        <end position="19"/>
    </location>
</feature>
<dbReference type="PROSITE" id="PS51038">
    <property type="entry name" value="BAH"/>
    <property type="match status" value="1"/>
</dbReference>
<dbReference type="AlphaFoldDB" id="A0A067T4K6"/>
<feature type="region of interest" description="Disordered" evidence="1">
    <location>
        <begin position="358"/>
        <end position="400"/>
    </location>
</feature>
<keyword evidence="4" id="KW-1185">Reference proteome</keyword>